<dbReference type="NCBIfam" id="NF008955">
    <property type="entry name" value="PRK12297.1"/>
    <property type="match status" value="1"/>
</dbReference>
<dbReference type="GO" id="GO:0000287">
    <property type="term" value="F:magnesium ion binding"/>
    <property type="evidence" value="ECO:0007669"/>
    <property type="project" value="InterPro"/>
</dbReference>
<dbReference type="InterPro" id="IPR006169">
    <property type="entry name" value="GTP1_OBG_dom"/>
</dbReference>
<keyword evidence="8 9" id="KW-0342">GTP-binding</keyword>
<evidence type="ECO:0000256" key="5">
    <source>
        <dbReference type="ARBA" id="ARBA00022741"/>
    </source>
</evidence>
<keyword evidence="4 9" id="KW-0479">Metal-binding</keyword>
<evidence type="ECO:0000256" key="6">
    <source>
        <dbReference type="ARBA" id="ARBA00022801"/>
    </source>
</evidence>
<keyword evidence="6 9" id="KW-0378">Hydrolase</keyword>
<dbReference type="Pfam" id="PF09269">
    <property type="entry name" value="DUF1967"/>
    <property type="match status" value="1"/>
</dbReference>
<dbReference type="SUPFAM" id="SSF52540">
    <property type="entry name" value="P-loop containing nucleoside triphosphate hydrolases"/>
    <property type="match status" value="1"/>
</dbReference>
<comment type="subunit">
    <text evidence="9">Monomer.</text>
</comment>
<comment type="function">
    <text evidence="9">An essential GTPase which binds GTP, GDP and possibly (p)ppGpp with moderate affinity, with high nucleotide exchange rates and a fairly low GTP hydrolysis rate. Plays a role in control of the cell cycle, stress response, ribosome biogenesis and in those bacteria that undergo differentiation, in morphogenesis control.</text>
</comment>
<dbReference type="PANTHER" id="PTHR11702">
    <property type="entry name" value="DEVELOPMENTALLY REGULATED GTP-BINDING PROTEIN-RELATED"/>
    <property type="match status" value="1"/>
</dbReference>
<dbReference type="Gene3D" id="3.30.300.350">
    <property type="entry name" value="GTP-binding protein OBG, C-terminal domain"/>
    <property type="match status" value="1"/>
</dbReference>
<dbReference type="EMBL" id="VOGC01000006">
    <property type="protein sequence ID" value="MQN01512.1"/>
    <property type="molecule type" value="Genomic_DNA"/>
</dbReference>
<feature type="binding site" evidence="9">
    <location>
        <position position="172"/>
    </location>
    <ligand>
        <name>Mg(2+)</name>
        <dbReference type="ChEBI" id="CHEBI:18420"/>
    </ligand>
</feature>
<feature type="domain" description="OBG-type G" evidence="10">
    <location>
        <begin position="159"/>
        <end position="329"/>
    </location>
</feature>
<feature type="binding site" evidence="9">
    <location>
        <begin position="282"/>
        <end position="285"/>
    </location>
    <ligand>
        <name>GTP</name>
        <dbReference type="ChEBI" id="CHEBI:37565"/>
    </ligand>
</feature>
<dbReference type="Pfam" id="PF01926">
    <property type="entry name" value="MMR_HSR1"/>
    <property type="match status" value="1"/>
</dbReference>
<comment type="caution">
    <text evidence="13">The sequence shown here is derived from an EMBL/GenBank/DDBJ whole genome shotgun (WGS) entry which is preliminary data.</text>
</comment>
<dbReference type="InterPro" id="IPR015349">
    <property type="entry name" value="OCT_dom"/>
</dbReference>
<comment type="similarity">
    <text evidence="2 9">Belongs to the TRAFAC class OBG-HflX-like GTPase superfamily. OBG GTPase family.</text>
</comment>
<proteinExistence type="inferred from homology"/>
<feature type="binding site" evidence="9">
    <location>
        <begin position="190"/>
        <end position="194"/>
    </location>
    <ligand>
        <name>GTP</name>
        <dbReference type="ChEBI" id="CHEBI:37565"/>
    </ligand>
</feature>
<evidence type="ECO:0000256" key="4">
    <source>
        <dbReference type="ARBA" id="ARBA00022723"/>
    </source>
</evidence>
<dbReference type="PROSITE" id="PS00905">
    <property type="entry name" value="GTP1_OBG"/>
    <property type="match status" value="1"/>
</dbReference>
<dbReference type="InterPro" id="IPR036346">
    <property type="entry name" value="GTP-bd_prot_GTP1/OBG_C_sf"/>
</dbReference>
<dbReference type="CDD" id="cd01898">
    <property type="entry name" value="Obg"/>
    <property type="match status" value="1"/>
</dbReference>
<dbReference type="NCBIfam" id="TIGR03595">
    <property type="entry name" value="Obg_CgtA_exten"/>
    <property type="match status" value="1"/>
</dbReference>
<evidence type="ECO:0000313" key="14">
    <source>
        <dbReference type="Proteomes" id="UP000460257"/>
    </source>
</evidence>
<reference evidence="13" key="1">
    <citation type="journal article" date="2020" name="Appl. Environ. Microbiol.">
        <title>Medium-Chain Fatty Acid Synthesis by 'Candidatus Weimeria bifida' gen. nov., sp. nov., and 'Candidatus Pseudoramibacter fermentans' sp. nov.</title>
        <authorList>
            <person name="Scarborough M.J."/>
            <person name="Myers K.S."/>
            <person name="Donohue T.J."/>
            <person name="Noguera D.R."/>
        </authorList>
    </citation>
    <scope>NUCLEOTIDE SEQUENCE</scope>
    <source>
        <strain evidence="13">LCO1.1</strain>
    </source>
</reference>
<dbReference type="NCBIfam" id="NF008956">
    <property type="entry name" value="PRK12299.1"/>
    <property type="match status" value="1"/>
</dbReference>
<feature type="binding site" evidence="9">
    <location>
        <begin position="310"/>
        <end position="312"/>
    </location>
    <ligand>
        <name>GTP</name>
        <dbReference type="ChEBI" id="CHEBI:37565"/>
    </ligand>
</feature>
<dbReference type="PANTHER" id="PTHR11702:SF31">
    <property type="entry name" value="MITOCHONDRIAL RIBOSOME-ASSOCIATED GTPASE 2"/>
    <property type="match status" value="1"/>
</dbReference>
<feature type="binding site" evidence="9">
    <location>
        <position position="192"/>
    </location>
    <ligand>
        <name>Mg(2+)</name>
        <dbReference type="ChEBI" id="CHEBI:18420"/>
    </ligand>
</feature>
<dbReference type="InterPro" id="IPR014100">
    <property type="entry name" value="GTP-bd_Obg/CgtA"/>
</dbReference>
<dbReference type="GO" id="GO:0005737">
    <property type="term" value="C:cytoplasm"/>
    <property type="evidence" value="ECO:0007669"/>
    <property type="project" value="UniProtKB-SubCell"/>
</dbReference>
<dbReference type="PROSITE" id="PS51881">
    <property type="entry name" value="OCT"/>
    <property type="match status" value="1"/>
</dbReference>
<evidence type="ECO:0000256" key="1">
    <source>
        <dbReference type="ARBA" id="ARBA00001946"/>
    </source>
</evidence>
<dbReference type="InterPro" id="IPR031167">
    <property type="entry name" value="G_OBG"/>
</dbReference>
<keyword evidence="7 9" id="KW-0460">Magnesium</keyword>
<feature type="binding site" evidence="9">
    <location>
        <begin position="212"/>
        <end position="215"/>
    </location>
    <ligand>
        <name>GTP</name>
        <dbReference type="ChEBI" id="CHEBI:37565"/>
    </ligand>
</feature>
<feature type="binding site" evidence="9">
    <location>
        <begin position="165"/>
        <end position="172"/>
    </location>
    <ligand>
        <name>GTP</name>
        <dbReference type="ChEBI" id="CHEBI:37565"/>
    </ligand>
</feature>
<keyword evidence="5 9" id="KW-0547">Nucleotide-binding</keyword>
<evidence type="ECO:0000256" key="7">
    <source>
        <dbReference type="ARBA" id="ARBA00022842"/>
    </source>
</evidence>
<dbReference type="PROSITE" id="PS51883">
    <property type="entry name" value="OBG"/>
    <property type="match status" value="1"/>
</dbReference>
<organism evidence="13 14">
    <name type="scientific">Candidatus Weimeria bifida</name>
    <dbReference type="NCBI Taxonomy" id="2599074"/>
    <lineage>
        <taxon>Bacteria</taxon>
        <taxon>Bacillati</taxon>
        <taxon>Bacillota</taxon>
        <taxon>Clostridia</taxon>
        <taxon>Lachnospirales</taxon>
        <taxon>Lachnospiraceae</taxon>
        <taxon>Candidatus Weimeria</taxon>
    </lineage>
</organism>
<evidence type="ECO:0000259" key="11">
    <source>
        <dbReference type="PROSITE" id="PS51881"/>
    </source>
</evidence>
<feature type="domain" description="OCT" evidence="11">
    <location>
        <begin position="346"/>
        <end position="424"/>
    </location>
</feature>
<dbReference type="HAMAP" id="MF_01454">
    <property type="entry name" value="GTPase_Obg"/>
    <property type="match status" value="1"/>
</dbReference>
<dbReference type="FunFam" id="2.70.210.12:FF:000001">
    <property type="entry name" value="GTPase Obg"/>
    <property type="match status" value="1"/>
</dbReference>
<dbReference type="NCBIfam" id="TIGR00231">
    <property type="entry name" value="small_GTP"/>
    <property type="match status" value="1"/>
</dbReference>
<dbReference type="InterPro" id="IPR027417">
    <property type="entry name" value="P-loop_NTPase"/>
</dbReference>
<dbReference type="PROSITE" id="PS51710">
    <property type="entry name" value="G_OBG"/>
    <property type="match status" value="1"/>
</dbReference>
<name>A0A6N7IZ29_9FIRM</name>
<dbReference type="GO" id="GO:0042254">
    <property type="term" value="P:ribosome biogenesis"/>
    <property type="evidence" value="ECO:0007669"/>
    <property type="project" value="UniProtKB-UniRule"/>
</dbReference>
<dbReference type="InterPro" id="IPR036726">
    <property type="entry name" value="GTP1_OBG_dom_sf"/>
</dbReference>
<dbReference type="Proteomes" id="UP000460257">
    <property type="component" value="Unassembled WGS sequence"/>
</dbReference>
<dbReference type="Gene3D" id="2.70.210.12">
    <property type="entry name" value="GTP1/OBG domain"/>
    <property type="match status" value="1"/>
</dbReference>
<dbReference type="GO" id="GO:0005525">
    <property type="term" value="F:GTP binding"/>
    <property type="evidence" value="ECO:0007669"/>
    <property type="project" value="UniProtKB-UniRule"/>
</dbReference>
<sequence length="424" mass="46489">MFADRARIIIQSGKGGNGHISFRREKFVPAGGPDGGDGGRGGDIIFEVSDKLNNLSDFRMRRKFAATNGEEGGKKRQHGKDGQDLVLKVPAGTIIKEAETGQVICDMSGDNRRVVLLKGGKGGLGNMHFATSTMQAPKYAKPGGDAKSLEVILELKLLADVGLVGYPNAGKSTLLSRLSNAKPEIADYPFTTLNPILGVVDLPGGGSFVMADIPGIIEGASEGVGLGLEFLRHIERCKVLIHMVDISGVEREDPIEDIRAVNLELASYNQKLLDKPIIIACNKADTRPDDAEEIRQKVEDTFHRKTFLISAVTGEGVKELIGEVVRILDEYKDETNIYPSTFDPEEFFKKDDSFTVEVGSDGEYLVTGPKIEKMLGYTNLDSEKGFAFFQKFLKQQGILKKLEEMGIKDGDTVKVYNLEFEYYK</sequence>
<gene>
    <name evidence="13" type="primary">obgE</name>
    <name evidence="9" type="synonym">obg</name>
    <name evidence="13" type="ORF">FRC54_06225</name>
</gene>
<protein>
    <recommendedName>
        <fullName evidence="9">GTPase Obg</fullName>
        <ecNumber evidence="9">3.6.5.-</ecNumber>
    </recommendedName>
    <alternativeName>
        <fullName evidence="9">GTP-binding protein Obg</fullName>
    </alternativeName>
</protein>
<dbReference type="EC" id="3.6.5.-" evidence="9"/>
<evidence type="ECO:0000256" key="2">
    <source>
        <dbReference type="ARBA" id="ARBA00007699"/>
    </source>
</evidence>
<accession>A0A6N7IZ29</accession>
<dbReference type="InterPro" id="IPR006073">
    <property type="entry name" value="GTP-bd"/>
</dbReference>
<dbReference type="InterPro" id="IPR005225">
    <property type="entry name" value="Small_GTP-bd"/>
</dbReference>
<dbReference type="NCBIfam" id="TIGR02729">
    <property type="entry name" value="Obg_CgtA"/>
    <property type="match status" value="1"/>
</dbReference>
<keyword evidence="14" id="KW-1185">Reference proteome</keyword>
<evidence type="ECO:0000256" key="9">
    <source>
        <dbReference type="HAMAP-Rule" id="MF_01454"/>
    </source>
</evidence>
<evidence type="ECO:0000256" key="8">
    <source>
        <dbReference type="ARBA" id="ARBA00023134"/>
    </source>
</evidence>
<dbReference type="InterPro" id="IPR045086">
    <property type="entry name" value="OBG_GTPase"/>
</dbReference>
<evidence type="ECO:0000259" key="10">
    <source>
        <dbReference type="PROSITE" id="PS51710"/>
    </source>
</evidence>
<dbReference type="InterPro" id="IPR006074">
    <property type="entry name" value="GTP1-OBG_CS"/>
</dbReference>
<dbReference type="AlphaFoldDB" id="A0A6N7IZ29"/>
<evidence type="ECO:0000259" key="12">
    <source>
        <dbReference type="PROSITE" id="PS51883"/>
    </source>
</evidence>
<dbReference type="SUPFAM" id="SSF102741">
    <property type="entry name" value="Obg GTP-binding protein C-terminal domain"/>
    <property type="match status" value="1"/>
</dbReference>
<dbReference type="NCBIfam" id="NF008954">
    <property type="entry name" value="PRK12296.1"/>
    <property type="match status" value="1"/>
</dbReference>
<comment type="subcellular location">
    <subcellularLocation>
        <location evidence="9">Cytoplasm</location>
    </subcellularLocation>
</comment>
<evidence type="ECO:0000256" key="3">
    <source>
        <dbReference type="ARBA" id="ARBA00022490"/>
    </source>
</evidence>
<evidence type="ECO:0000313" key="13">
    <source>
        <dbReference type="EMBL" id="MQN01512.1"/>
    </source>
</evidence>
<comment type="cofactor">
    <cofactor evidence="1 9">
        <name>Mg(2+)</name>
        <dbReference type="ChEBI" id="CHEBI:18420"/>
    </cofactor>
</comment>
<dbReference type="SUPFAM" id="SSF82051">
    <property type="entry name" value="Obg GTP-binding protein N-terminal domain"/>
    <property type="match status" value="1"/>
</dbReference>
<dbReference type="GO" id="GO:0003924">
    <property type="term" value="F:GTPase activity"/>
    <property type="evidence" value="ECO:0007669"/>
    <property type="project" value="UniProtKB-UniRule"/>
</dbReference>
<dbReference type="Gene3D" id="3.40.50.300">
    <property type="entry name" value="P-loop containing nucleotide triphosphate hydrolases"/>
    <property type="match status" value="1"/>
</dbReference>
<keyword evidence="3 9" id="KW-0963">Cytoplasm</keyword>
<feature type="domain" description="Obg" evidence="12">
    <location>
        <begin position="1"/>
        <end position="158"/>
    </location>
</feature>
<dbReference type="Pfam" id="PF01018">
    <property type="entry name" value="GTP1_OBG"/>
    <property type="match status" value="1"/>
</dbReference>
<dbReference type="PRINTS" id="PR00326">
    <property type="entry name" value="GTP1OBG"/>
</dbReference>